<evidence type="ECO:0000313" key="3">
    <source>
        <dbReference type="Proteomes" id="UP000636661"/>
    </source>
</evidence>
<dbReference type="EMBL" id="BMTP01000010">
    <property type="protein sequence ID" value="GGU47332.1"/>
    <property type="molecule type" value="Genomic_DNA"/>
</dbReference>
<proteinExistence type="predicted"/>
<comment type="caution">
    <text evidence="2">The sequence shown here is derived from an EMBL/GenBank/DDBJ whole genome shotgun (WGS) entry which is preliminary data.</text>
</comment>
<evidence type="ECO:0000256" key="1">
    <source>
        <dbReference type="SAM" id="MobiDB-lite"/>
    </source>
</evidence>
<sequence>MASSARVSGARRAGEEVGDAAVDAVAEPADDCDRGAVGIGYGPVSAEKRPACRVVSRAAPGARRSSGRTEVGAADMKKLLRRAMGQPRLASAPGDVTISAHDDVSRH</sequence>
<dbReference type="Proteomes" id="UP000636661">
    <property type="component" value="Unassembled WGS sequence"/>
</dbReference>
<evidence type="ECO:0000313" key="2">
    <source>
        <dbReference type="EMBL" id="GGU47332.1"/>
    </source>
</evidence>
<dbReference type="AlphaFoldDB" id="A0A918HZE9"/>
<reference evidence="2" key="1">
    <citation type="journal article" date="2014" name="Int. J. Syst. Evol. Microbiol.">
        <title>Complete genome sequence of Corynebacterium casei LMG S-19264T (=DSM 44701T), isolated from a smear-ripened cheese.</title>
        <authorList>
            <consortium name="US DOE Joint Genome Institute (JGI-PGF)"/>
            <person name="Walter F."/>
            <person name="Albersmeier A."/>
            <person name="Kalinowski J."/>
            <person name="Ruckert C."/>
        </authorList>
    </citation>
    <scope>NUCLEOTIDE SEQUENCE</scope>
    <source>
        <strain evidence="2">JCM 4391</strain>
    </source>
</reference>
<organism evidence="2 3">
    <name type="scientific">Streptomyces lavendofoliae</name>
    <dbReference type="NCBI Taxonomy" id="67314"/>
    <lineage>
        <taxon>Bacteria</taxon>
        <taxon>Bacillati</taxon>
        <taxon>Actinomycetota</taxon>
        <taxon>Actinomycetes</taxon>
        <taxon>Kitasatosporales</taxon>
        <taxon>Streptomycetaceae</taxon>
        <taxon>Streptomyces</taxon>
    </lineage>
</organism>
<feature type="region of interest" description="Disordered" evidence="1">
    <location>
        <begin position="86"/>
        <end position="107"/>
    </location>
</feature>
<reference evidence="2" key="2">
    <citation type="submission" date="2020-09" db="EMBL/GenBank/DDBJ databases">
        <authorList>
            <person name="Sun Q."/>
            <person name="Ohkuma M."/>
        </authorList>
    </citation>
    <scope>NUCLEOTIDE SEQUENCE</scope>
    <source>
        <strain evidence="2">JCM 4391</strain>
    </source>
</reference>
<name>A0A918HZE9_9ACTN</name>
<keyword evidence="3" id="KW-1185">Reference proteome</keyword>
<accession>A0A918HZE9</accession>
<protein>
    <submittedName>
        <fullName evidence="2">Uncharacterized protein</fullName>
    </submittedName>
</protein>
<gene>
    <name evidence="2" type="ORF">GCM10010274_39600</name>
</gene>